<name>A0ABN9S2W4_9DINO</name>
<keyword evidence="1" id="KW-0732">Signal</keyword>
<evidence type="ECO:0000256" key="1">
    <source>
        <dbReference type="SAM" id="SignalP"/>
    </source>
</evidence>
<comment type="caution">
    <text evidence="2">The sequence shown here is derived from an EMBL/GenBank/DDBJ whole genome shotgun (WGS) entry which is preliminary data.</text>
</comment>
<evidence type="ECO:0000313" key="2">
    <source>
        <dbReference type="EMBL" id="CAK0825255.1"/>
    </source>
</evidence>
<proteinExistence type="predicted"/>
<evidence type="ECO:0000313" key="3">
    <source>
        <dbReference type="Proteomes" id="UP001189429"/>
    </source>
</evidence>
<feature type="signal peptide" evidence="1">
    <location>
        <begin position="1"/>
        <end position="21"/>
    </location>
</feature>
<feature type="chain" id="PRO_5046142837" evidence="1">
    <location>
        <begin position="22"/>
        <end position="350"/>
    </location>
</feature>
<keyword evidence="3" id="KW-1185">Reference proteome</keyword>
<dbReference type="Proteomes" id="UP001189429">
    <property type="component" value="Unassembled WGS sequence"/>
</dbReference>
<organism evidence="2 3">
    <name type="scientific">Prorocentrum cordatum</name>
    <dbReference type="NCBI Taxonomy" id="2364126"/>
    <lineage>
        <taxon>Eukaryota</taxon>
        <taxon>Sar</taxon>
        <taxon>Alveolata</taxon>
        <taxon>Dinophyceae</taxon>
        <taxon>Prorocentrales</taxon>
        <taxon>Prorocentraceae</taxon>
        <taxon>Prorocentrum</taxon>
    </lineage>
</organism>
<accession>A0ABN9S2W4</accession>
<sequence length="350" mass="39122">MVVRTALVLLFASSLYEQCLALQSSPLNDEGLGLEDDGDDIDESVDEEMLKMYARYRTGVRHIGSISIVTVETRAGDPMKLPGRNAGAGADTSVKNVGVGHPWKYYRTKNGLMLKWINETFQKDPETMAIMIDGGDMVFGGCDEQFLSRKYKEILKASGGGSNMKIVMSAETACFPIDMGWRFRENATWEMRRSAVNKQVENLPDDWVLPYTPCSDKKVAPCDANNIGYRYPNWGWVMGPVKDLLPLFEFVYNKGIRGSMDQARAQWWMLYNPDRATLDYAGSLVLSTHQMAHGRPESKAPLEIKLDERNQPFILNKITKQPCCFAHGNGNGEALIGSLARRMNNLTGAV</sequence>
<reference evidence="2" key="1">
    <citation type="submission" date="2023-10" db="EMBL/GenBank/DDBJ databases">
        <authorList>
            <person name="Chen Y."/>
            <person name="Shah S."/>
            <person name="Dougan E. K."/>
            <person name="Thang M."/>
            <person name="Chan C."/>
        </authorList>
    </citation>
    <scope>NUCLEOTIDE SEQUENCE [LARGE SCALE GENOMIC DNA]</scope>
</reference>
<gene>
    <name evidence="2" type="ORF">PCOR1329_LOCUS25421</name>
</gene>
<protein>
    <submittedName>
        <fullName evidence="2">Uncharacterized protein</fullName>
    </submittedName>
</protein>
<dbReference type="CDD" id="cd22997">
    <property type="entry name" value="GT_LH"/>
    <property type="match status" value="1"/>
</dbReference>
<dbReference type="EMBL" id="CAUYUJ010008890">
    <property type="protein sequence ID" value="CAK0825255.1"/>
    <property type="molecule type" value="Genomic_DNA"/>
</dbReference>